<comment type="caution">
    <text evidence="1">The sequence shown here is derived from an EMBL/GenBank/DDBJ whole genome shotgun (WGS) entry which is preliminary data.</text>
</comment>
<proteinExistence type="predicted"/>
<accession>A0ACC0AKH9</accession>
<evidence type="ECO:0000313" key="2">
    <source>
        <dbReference type="Proteomes" id="UP001060085"/>
    </source>
</evidence>
<dbReference type="Proteomes" id="UP001060085">
    <property type="component" value="Linkage Group LG05"/>
</dbReference>
<dbReference type="EMBL" id="CM044705">
    <property type="protein sequence ID" value="KAI5661101.1"/>
    <property type="molecule type" value="Genomic_DNA"/>
</dbReference>
<protein>
    <submittedName>
        <fullName evidence="1">Uncharacterized protein</fullName>
    </submittedName>
</protein>
<gene>
    <name evidence="1" type="ORF">M9H77_20424</name>
</gene>
<evidence type="ECO:0000313" key="1">
    <source>
        <dbReference type="EMBL" id="KAI5661101.1"/>
    </source>
</evidence>
<keyword evidence="2" id="KW-1185">Reference proteome</keyword>
<sequence length="727" mass="78468">MQGERSILDSFPETIDLNQGSASSNANMDRSAAWDSLLNPVENRLSNYALSSGEGNVNCTNPVSRNAHTLSGWDHGESSSGANSQNQLDGHDLKIGHGWPSSVSSSVVSETRSPDWRFVPPNLLLHDNGSSGYGGNYLPRPLNPGSSRSHLSANISRGYTNSVSDGWEGGGSVVSPNLYKPGGSEMEHFPAYGASSEISGAASGSSNYFIQNDDGSGSSSGTWGLSCKRKALEGAPGQSSSCGNVSTHPQNEHVGRHAVPTHYNASRSLTISAQPMNSPSINHQGQLNQRIGVGMGVVASDGFPPLSVSDIGENSHQRNFLLRAHLGQQESVPPSLSPAGTDVRHSSVHNTFYPRRLISTPESPELRPPLPRSMTSNNAPNQTHVSQVPGSARNMVPNPFSGSPSLLGVSSTSSLLFSGERGTSRDEATFRNSLSNADHSGFVSAPETRHLVQESPNWSFAPANRSSSRNVPSSSRVNPGSSSRSFPTVWVPHQNPTAHNHQRLSEFSSWSLFPPVEAEPGVQRGYLSSLPSRPSSSEEASMSSGSSSGAHSQPYSRSVLIESSNDDVNGWRALAAGFEGRHRLVSEIRQVLNAMRRAENLGAEDYMLLDPFINGVAEMHDRHRDMRLDVDNMSYEELLALEERIGNVNTGLSEETILQLMNQRKYQFKVESASNMEEPCCICQEDYNAGDDIGTLDCGHEFHTNCIKQWLMVKNLCPICKMTGLET</sequence>
<name>A0ACC0AKH9_CATRO</name>
<reference evidence="2" key="1">
    <citation type="journal article" date="2023" name="Nat. Plants">
        <title>Single-cell RNA sequencing provides a high-resolution roadmap for understanding the multicellular compartmentation of specialized metabolism.</title>
        <authorList>
            <person name="Sun S."/>
            <person name="Shen X."/>
            <person name="Li Y."/>
            <person name="Li Y."/>
            <person name="Wang S."/>
            <person name="Li R."/>
            <person name="Zhang H."/>
            <person name="Shen G."/>
            <person name="Guo B."/>
            <person name="Wei J."/>
            <person name="Xu J."/>
            <person name="St-Pierre B."/>
            <person name="Chen S."/>
            <person name="Sun C."/>
        </authorList>
    </citation>
    <scope>NUCLEOTIDE SEQUENCE [LARGE SCALE GENOMIC DNA]</scope>
</reference>
<organism evidence="1 2">
    <name type="scientific">Catharanthus roseus</name>
    <name type="common">Madagascar periwinkle</name>
    <name type="synonym">Vinca rosea</name>
    <dbReference type="NCBI Taxonomy" id="4058"/>
    <lineage>
        <taxon>Eukaryota</taxon>
        <taxon>Viridiplantae</taxon>
        <taxon>Streptophyta</taxon>
        <taxon>Embryophyta</taxon>
        <taxon>Tracheophyta</taxon>
        <taxon>Spermatophyta</taxon>
        <taxon>Magnoliopsida</taxon>
        <taxon>eudicotyledons</taxon>
        <taxon>Gunneridae</taxon>
        <taxon>Pentapetalae</taxon>
        <taxon>asterids</taxon>
        <taxon>lamiids</taxon>
        <taxon>Gentianales</taxon>
        <taxon>Apocynaceae</taxon>
        <taxon>Rauvolfioideae</taxon>
        <taxon>Vinceae</taxon>
        <taxon>Catharanthinae</taxon>
        <taxon>Catharanthus</taxon>
    </lineage>
</organism>